<dbReference type="PANTHER" id="PTHR22789:SF0">
    <property type="entry name" value="3-OXO-TETRONATE 4-PHOSPHATE DECARBOXYLASE-RELATED"/>
    <property type="match status" value="1"/>
</dbReference>
<dbReference type="Proteomes" id="UP000566819">
    <property type="component" value="Unassembled WGS sequence"/>
</dbReference>
<dbReference type="SMART" id="SM01007">
    <property type="entry name" value="Aldolase_II"/>
    <property type="match status" value="1"/>
</dbReference>
<proteinExistence type="predicted"/>
<organism evidence="4 5">
    <name type="scientific">Cudoniella acicularis</name>
    <dbReference type="NCBI Taxonomy" id="354080"/>
    <lineage>
        <taxon>Eukaryota</taxon>
        <taxon>Fungi</taxon>
        <taxon>Dikarya</taxon>
        <taxon>Ascomycota</taxon>
        <taxon>Pezizomycotina</taxon>
        <taxon>Leotiomycetes</taxon>
        <taxon>Helotiales</taxon>
        <taxon>Tricladiaceae</taxon>
        <taxon>Cudoniella</taxon>
    </lineage>
</organism>
<name>A0A8H4W9J2_9HELO</name>
<evidence type="ECO:0000313" key="5">
    <source>
        <dbReference type="Proteomes" id="UP000566819"/>
    </source>
</evidence>
<dbReference type="InterPro" id="IPR050197">
    <property type="entry name" value="Aldolase_class_II_sugar_metab"/>
</dbReference>
<evidence type="ECO:0000256" key="1">
    <source>
        <dbReference type="ARBA" id="ARBA00022723"/>
    </source>
</evidence>
<dbReference type="OrthoDB" id="2932980at2759"/>
<dbReference type="InterPro" id="IPR036409">
    <property type="entry name" value="Aldolase_II/adducin_N_sf"/>
</dbReference>
<keyword evidence="2" id="KW-0456">Lyase</keyword>
<feature type="domain" description="Class II aldolase/adducin N-terminal" evidence="3">
    <location>
        <begin position="54"/>
        <end position="251"/>
    </location>
</feature>
<dbReference type="EMBL" id="JAAMPI010000095">
    <property type="protein sequence ID" value="KAF4635864.1"/>
    <property type="molecule type" value="Genomic_DNA"/>
</dbReference>
<comment type="caution">
    <text evidence="4">The sequence shown here is derived from an EMBL/GenBank/DDBJ whole genome shotgun (WGS) entry which is preliminary data.</text>
</comment>
<dbReference type="GO" id="GO:0005829">
    <property type="term" value="C:cytosol"/>
    <property type="evidence" value="ECO:0007669"/>
    <property type="project" value="TreeGrafter"/>
</dbReference>
<dbReference type="AlphaFoldDB" id="A0A8H4W9J2"/>
<dbReference type="SUPFAM" id="SSF53639">
    <property type="entry name" value="AraD/HMP-PK domain-like"/>
    <property type="match status" value="1"/>
</dbReference>
<dbReference type="GO" id="GO:0016832">
    <property type="term" value="F:aldehyde-lyase activity"/>
    <property type="evidence" value="ECO:0007669"/>
    <property type="project" value="TreeGrafter"/>
</dbReference>
<protein>
    <recommendedName>
        <fullName evidence="3">Class II aldolase/adducin N-terminal domain-containing protein</fullName>
    </recommendedName>
</protein>
<dbReference type="InterPro" id="IPR001303">
    <property type="entry name" value="Aldolase_II/adducin_N"/>
</dbReference>
<dbReference type="Pfam" id="PF00596">
    <property type="entry name" value="Aldolase_II"/>
    <property type="match status" value="1"/>
</dbReference>
<evidence type="ECO:0000259" key="3">
    <source>
        <dbReference type="SMART" id="SM01007"/>
    </source>
</evidence>
<sequence length="315" mass="34709">MRGLDAWKPTDVDSWTLAKWASFSSLGCGGKHLEAALSLHQASSSFQQCEAALQTLITANHILHHQKVLDAYGHVSFRHPDNPEVFVMSGDRAPALVASSADLIEYRVVDSSPVDPNARKGYQERFIHSEIYKQFSDVNSVIHSHSEAVLPFTMSGVAMQPAFHIAGFLGTEVPLYDITDLYQPEDQQDMLVNTPKFGASLAATFSTSQPSGRDSHSVVLMANHGFTAVGTSIKQAVYRAVYTHINAGIQSNAIILRNAQLSLQSGVSETKIRYLNEKQTMGSQKMNDASQDRPWGLWAREVEVSPMYVNRDASR</sequence>
<keyword evidence="5" id="KW-1185">Reference proteome</keyword>
<evidence type="ECO:0000256" key="2">
    <source>
        <dbReference type="ARBA" id="ARBA00023239"/>
    </source>
</evidence>
<dbReference type="PANTHER" id="PTHR22789">
    <property type="entry name" value="FUCULOSE PHOSPHATE ALDOLASE"/>
    <property type="match status" value="1"/>
</dbReference>
<dbReference type="GO" id="GO:0046872">
    <property type="term" value="F:metal ion binding"/>
    <property type="evidence" value="ECO:0007669"/>
    <property type="project" value="UniProtKB-KW"/>
</dbReference>
<dbReference type="Gene3D" id="3.40.225.10">
    <property type="entry name" value="Class II aldolase/adducin N-terminal domain"/>
    <property type="match status" value="1"/>
</dbReference>
<accession>A0A8H4W9J2</accession>
<gene>
    <name evidence="4" type="ORF">G7Y89_g2228</name>
</gene>
<reference evidence="4 5" key="1">
    <citation type="submission" date="2020-03" db="EMBL/GenBank/DDBJ databases">
        <title>Draft Genome Sequence of Cudoniella acicularis.</title>
        <authorList>
            <person name="Buettner E."/>
            <person name="Kellner H."/>
        </authorList>
    </citation>
    <scope>NUCLEOTIDE SEQUENCE [LARGE SCALE GENOMIC DNA]</scope>
    <source>
        <strain evidence="4 5">DSM 108380</strain>
    </source>
</reference>
<keyword evidence="1" id="KW-0479">Metal-binding</keyword>
<evidence type="ECO:0000313" key="4">
    <source>
        <dbReference type="EMBL" id="KAF4635864.1"/>
    </source>
</evidence>
<dbReference type="GO" id="GO:0019323">
    <property type="term" value="P:pentose catabolic process"/>
    <property type="evidence" value="ECO:0007669"/>
    <property type="project" value="TreeGrafter"/>
</dbReference>